<dbReference type="InterPro" id="IPR035940">
    <property type="entry name" value="CAP_sf"/>
</dbReference>
<evidence type="ECO:0000256" key="1">
    <source>
        <dbReference type="SAM" id="SignalP"/>
    </source>
</evidence>
<dbReference type="WBParaSite" id="MCU_006619-RA">
    <property type="protein sequence ID" value="MCU_006619-RA"/>
    <property type="gene ID" value="MCU_006619"/>
</dbReference>
<organism evidence="3">
    <name type="scientific">Mesocestoides corti</name>
    <name type="common">Flatworm</name>
    <dbReference type="NCBI Taxonomy" id="53468"/>
    <lineage>
        <taxon>Eukaryota</taxon>
        <taxon>Metazoa</taxon>
        <taxon>Spiralia</taxon>
        <taxon>Lophotrochozoa</taxon>
        <taxon>Platyhelminthes</taxon>
        <taxon>Cestoda</taxon>
        <taxon>Eucestoda</taxon>
        <taxon>Cyclophyllidea</taxon>
        <taxon>Mesocestoididae</taxon>
        <taxon>Mesocestoides</taxon>
    </lineage>
</organism>
<evidence type="ECO:0000313" key="3">
    <source>
        <dbReference type="WBParaSite" id="MCU_006619-RA"/>
    </source>
</evidence>
<dbReference type="Pfam" id="PF00188">
    <property type="entry name" value="CAP"/>
    <property type="match status" value="1"/>
</dbReference>
<reference evidence="3" key="1">
    <citation type="submission" date="2019-11" db="UniProtKB">
        <authorList>
            <consortium name="WormBaseParasite"/>
        </authorList>
    </citation>
    <scope>IDENTIFICATION</scope>
</reference>
<feature type="chain" id="PRO_5024375337" evidence="1">
    <location>
        <begin position="19"/>
        <end position="233"/>
    </location>
</feature>
<proteinExistence type="predicted"/>
<dbReference type="PRINTS" id="PR00837">
    <property type="entry name" value="V5TPXLIKE"/>
</dbReference>
<keyword evidence="1" id="KW-0732">Signal</keyword>
<dbReference type="Gene3D" id="3.40.33.10">
    <property type="entry name" value="CAP"/>
    <property type="match status" value="1"/>
</dbReference>
<accession>A0A5K3F9I7</accession>
<dbReference type="SMART" id="SM00198">
    <property type="entry name" value="SCP"/>
    <property type="match status" value="1"/>
</dbReference>
<name>A0A5K3F9I7_MESCO</name>
<evidence type="ECO:0000259" key="2">
    <source>
        <dbReference type="SMART" id="SM00198"/>
    </source>
</evidence>
<feature type="domain" description="SCP" evidence="2">
    <location>
        <begin position="22"/>
        <end position="167"/>
    </location>
</feature>
<feature type="signal peptide" evidence="1">
    <location>
        <begin position="1"/>
        <end position="18"/>
    </location>
</feature>
<dbReference type="InterPro" id="IPR014044">
    <property type="entry name" value="CAP_dom"/>
</dbReference>
<dbReference type="AlphaFoldDB" id="A0A5K3F9I7"/>
<dbReference type="PANTHER" id="PTHR10334">
    <property type="entry name" value="CYSTEINE-RICH SECRETORY PROTEIN-RELATED"/>
    <property type="match status" value="1"/>
</dbReference>
<dbReference type="SUPFAM" id="SSF55797">
    <property type="entry name" value="PR-1-like"/>
    <property type="match status" value="1"/>
</dbReference>
<protein>
    <submittedName>
        <fullName evidence="3">SCP domain-containing protein</fullName>
    </submittedName>
</protein>
<sequence>MQKVICFVILAFAMAAKALTPAERNETIENFANMRSVVEPEASNMQMLRYSAEFEKLAEDWVDDCLMGTKIWDTLPEYRGLGRSFAINFYEQQSPADMVYRFSNEMFNYDYEANTCSEICGNYTQVIWATSNAVGCAIKLCPNIRSESGDPAYLMAYQYKPACNMPGEKPYLPGPACSKCPQTSECRLKQCVVSSDLDVALQAEGKQATTLATVKIEVFQIVIFSAAVILSFV</sequence>
<dbReference type="InterPro" id="IPR001283">
    <property type="entry name" value="CRISP-related"/>
</dbReference>